<organism evidence="3 4">
    <name type="scientific">Paenibacillus algorifonticola</name>
    <dbReference type="NCBI Taxonomy" id="684063"/>
    <lineage>
        <taxon>Bacteria</taxon>
        <taxon>Bacillati</taxon>
        <taxon>Bacillota</taxon>
        <taxon>Bacilli</taxon>
        <taxon>Bacillales</taxon>
        <taxon>Paenibacillaceae</taxon>
        <taxon>Paenibacillus</taxon>
    </lineage>
</organism>
<evidence type="ECO:0000313" key="3">
    <source>
        <dbReference type="EMBL" id="SFF28565.1"/>
    </source>
</evidence>
<feature type="domain" description="DJ-1/PfpI" evidence="2">
    <location>
        <begin position="6"/>
        <end position="171"/>
    </location>
</feature>
<dbReference type="Proteomes" id="UP000183410">
    <property type="component" value="Unassembled WGS sequence"/>
</dbReference>
<accession>A0A1I2HE83</accession>
<dbReference type="Gene3D" id="3.40.50.880">
    <property type="match status" value="1"/>
</dbReference>
<dbReference type="InterPro" id="IPR006286">
    <property type="entry name" value="C56_PfpI-like"/>
</dbReference>
<gene>
    <name evidence="3" type="ORF">SAMN04487969_12311</name>
</gene>
<evidence type="ECO:0000259" key="2">
    <source>
        <dbReference type="Pfam" id="PF01965"/>
    </source>
</evidence>
<dbReference type="InterPro" id="IPR029062">
    <property type="entry name" value="Class_I_gatase-like"/>
</dbReference>
<proteinExistence type="inferred from homology"/>
<protein>
    <submittedName>
        <fullName evidence="3">Protease I</fullName>
    </submittedName>
</protein>
<dbReference type="SUPFAM" id="SSF52317">
    <property type="entry name" value="Class I glutamine amidotransferase-like"/>
    <property type="match status" value="1"/>
</dbReference>
<dbReference type="Pfam" id="PF01965">
    <property type="entry name" value="DJ-1_PfpI"/>
    <property type="match status" value="1"/>
</dbReference>
<dbReference type="NCBIfam" id="TIGR01382">
    <property type="entry name" value="PfpI"/>
    <property type="match status" value="1"/>
</dbReference>
<dbReference type="CDD" id="cd03134">
    <property type="entry name" value="GATase1_PfpI_like"/>
    <property type="match status" value="1"/>
</dbReference>
<evidence type="ECO:0000256" key="1">
    <source>
        <dbReference type="ARBA" id="ARBA00008542"/>
    </source>
</evidence>
<keyword evidence="4" id="KW-1185">Reference proteome</keyword>
<evidence type="ECO:0000313" key="4">
    <source>
        <dbReference type="Proteomes" id="UP000183410"/>
    </source>
</evidence>
<reference evidence="4" key="1">
    <citation type="submission" date="2016-10" db="EMBL/GenBank/DDBJ databases">
        <authorList>
            <person name="Varghese N."/>
            <person name="Submissions S."/>
        </authorList>
    </citation>
    <scope>NUCLEOTIDE SEQUENCE [LARGE SCALE GENOMIC DNA]</scope>
    <source>
        <strain evidence="4">CGMCC 1.10223</strain>
    </source>
</reference>
<name>A0A1I2HE83_9BACL</name>
<dbReference type="AlphaFoldDB" id="A0A1I2HE83"/>
<dbReference type="GO" id="GO:0006508">
    <property type="term" value="P:proteolysis"/>
    <property type="evidence" value="ECO:0007669"/>
    <property type="project" value="UniProtKB-KW"/>
</dbReference>
<dbReference type="PANTHER" id="PTHR42733">
    <property type="entry name" value="DJ-1 PROTEIN"/>
    <property type="match status" value="1"/>
</dbReference>
<sequence length="177" mass="19291">MMTQMKKVAFLLADGFEDSEMQNPYDEMVKNGHEAVIISLRSNEELKGKQGTIAYKSHLAINEAKASDYAAIIIPGGASPSHLKEDASVHAFVKEADEKGITIAAICHGPQILAEAGLLQGRTLTAYPELEQEMQAAGGHFRNEEVVVDRNLITSRTPEDEPAFIQATLEQLGVNAW</sequence>
<comment type="similarity">
    <text evidence="1">Belongs to the peptidase C56 family.</text>
</comment>
<dbReference type="GO" id="GO:0008233">
    <property type="term" value="F:peptidase activity"/>
    <property type="evidence" value="ECO:0007669"/>
    <property type="project" value="UniProtKB-KW"/>
</dbReference>
<keyword evidence="3" id="KW-0645">Protease</keyword>
<keyword evidence="3" id="KW-0378">Hydrolase</keyword>
<dbReference type="EMBL" id="FONN01000023">
    <property type="protein sequence ID" value="SFF28565.1"/>
    <property type="molecule type" value="Genomic_DNA"/>
</dbReference>
<dbReference type="PANTHER" id="PTHR42733:SF2">
    <property type="entry name" value="DJ-1_THIJ_PFPI FAMILY PROTEIN"/>
    <property type="match status" value="1"/>
</dbReference>
<dbReference type="InterPro" id="IPR002818">
    <property type="entry name" value="DJ-1/PfpI"/>
</dbReference>
<dbReference type="PROSITE" id="PS51276">
    <property type="entry name" value="PEPTIDASE_C56_PFPI"/>
    <property type="match status" value="1"/>
</dbReference>